<dbReference type="GO" id="GO:0016757">
    <property type="term" value="F:glycosyltransferase activity"/>
    <property type="evidence" value="ECO:0007669"/>
    <property type="project" value="UniProtKB-KW"/>
</dbReference>
<organism evidence="2 3">
    <name type="scientific">Lactiplantibacillus pentosus</name>
    <name type="common">Lactobacillus pentosus</name>
    <dbReference type="NCBI Taxonomy" id="1589"/>
    <lineage>
        <taxon>Bacteria</taxon>
        <taxon>Bacillati</taxon>
        <taxon>Bacillota</taxon>
        <taxon>Bacilli</taxon>
        <taxon>Lactobacillales</taxon>
        <taxon>Lactobacillaceae</taxon>
        <taxon>Lactiplantibacillus</taxon>
    </lineage>
</organism>
<dbReference type="NCBIfam" id="NF005592">
    <property type="entry name" value="PRK07322.1"/>
    <property type="match status" value="1"/>
</dbReference>
<dbReference type="KEGG" id="lpg:BB562_10970"/>
<dbReference type="Proteomes" id="UP001267003">
    <property type="component" value="Unassembled WGS sequence"/>
</dbReference>
<accession>A0AAW8VZA0</accession>
<keyword evidence="2" id="KW-0328">Glycosyltransferase</keyword>
<evidence type="ECO:0000313" key="2">
    <source>
        <dbReference type="EMBL" id="MDT6991050.1"/>
    </source>
</evidence>
<dbReference type="Pfam" id="PF00156">
    <property type="entry name" value="Pribosyltran"/>
    <property type="match status" value="1"/>
</dbReference>
<evidence type="ECO:0000259" key="1">
    <source>
        <dbReference type="Pfam" id="PF00156"/>
    </source>
</evidence>
<dbReference type="InterPro" id="IPR029057">
    <property type="entry name" value="PRTase-like"/>
</dbReference>
<protein>
    <submittedName>
        <fullName evidence="2">Phosphoribosyltransferase family protein</fullName>
    </submittedName>
</protein>
<dbReference type="SUPFAM" id="SSF53271">
    <property type="entry name" value="PRTase-like"/>
    <property type="match status" value="1"/>
</dbReference>
<name>A0AAW8VZA0_LACPE</name>
<dbReference type="PANTHER" id="PTHR43218">
    <property type="entry name" value="PHOSPHORIBOSYLTRANSFERASE-RELATED"/>
    <property type="match status" value="1"/>
</dbReference>
<keyword evidence="2" id="KW-0808">Transferase</keyword>
<comment type="caution">
    <text evidence="2">The sequence shown here is derived from an EMBL/GenBank/DDBJ whole genome shotgun (WGS) entry which is preliminary data.</text>
</comment>
<gene>
    <name evidence="2" type="ORF">RI536_13345</name>
</gene>
<reference evidence="2" key="1">
    <citation type="submission" date="2023-08" db="EMBL/GenBank/DDBJ databases">
        <authorList>
            <person name="Page C.A."/>
            <person name="Perez-Diaz I.M."/>
        </authorList>
    </citation>
    <scope>NUCLEOTIDE SEQUENCE</scope>
    <source>
        <strain evidence="2">7.8.46</strain>
    </source>
</reference>
<dbReference type="PANTHER" id="PTHR43218:SF1">
    <property type="entry name" value="PHOSPHORIBOSYLTRANSFERASE"/>
    <property type="match status" value="1"/>
</dbReference>
<evidence type="ECO:0000313" key="3">
    <source>
        <dbReference type="Proteomes" id="UP001267003"/>
    </source>
</evidence>
<dbReference type="RefSeq" id="WP_101873796.1">
    <property type="nucleotide sequence ID" value="NZ_CP016491.1"/>
</dbReference>
<dbReference type="InterPro" id="IPR000836">
    <property type="entry name" value="PRTase_dom"/>
</dbReference>
<dbReference type="CDD" id="cd06223">
    <property type="entry name" value="PRTases_typeI"/>
    <property type="match status" value="1"/>
</dbReference>
<proteinExistence type="predicted"/>
<feature type="domain" description="Phosphoribosyltransferase" evidence="1">
    <location>
        <begin position="50"/>
        <end position="167"/>
    </location>
</feature>
<dbReference type="AlphaFoldDB" id="A0AAW8VZA0"/>
<dbReference type="Gene3D" id="3.40.50.2020">
    <property type="match status" value="1"/>
</dbReference>
<dbReference type="EMBL" id="JAVLAQ010000001">
    <property type="protein sequence ID" value="MDT6991050.1"/>
    <property type="molecule type" value="Genomic_DNA"/>
</dbReference>
<sequence length="185" mass="20115">MQQYQLRLGPLTRQLPLIQIAPNTRIASFVLLGDAELTQYAAQQLAQRLTHTPFDYLVTMESKGIPLAQALSQLTHHPRFIVLRKSVKPYMTHPHTIAVTAITTNTPQQLVLDDADATLLRGKRVVIVDDVISTGGSLEAANRLLQQVGAQVVAQTAILAEGAAGTRTDIGFLAKLPLFDGNNSE</sequence>